<protein>
    <recommendedName>
        <fullName evidence="1">HTH merR-type domain-containing protein</fullName>
    </recommendedName>
</protein>
<evidence type="ECO:0000313" key="2">
    <source>
        <dbReference type="EMBL" id="GAA2370775.1"/>
    </source>
</evidence>
<dbReference type="SUPFAM" id="SSF46955">
    <property type="entry name" value="Putative DNA-binding domain"/>
    <property type="match status" value="1"/>
</dbReference>
<evidence type="ECO:0000313" key="3">
    <source>
        <dbReference type="Proteomes" id="UP001501444"/>
    </source>
</evidence>
<feature type="domain" description="HTH merR-type" evidence="1">
    <location>
        <begin position="38"/>
        <end position="90"/>
    </location>
</feature>
<keyword evidence="3" id="KW-1185">Reference proteome</keyword>
<evidence type="ECO:0000259" key="1">
    <source>
        <dbReference type="Pfam" id="PF13411"/>
    </source>
</evidence>
<dbReference type="Pfam" id="PF13411">
    <property type="entry name" value="MerR_1"/>
    <property type="match status" value="1"/>
</dbReference>
<dbReference type="EMBL" id="BAAARV010000070">
    <property type="protein sequence ID" value="GAA2370775.1"/>
    <property type="molecule type" value="Genomic_DNA"/>
</dbReference>
<dbReference type="Gene3D" id="1.10.1660.10">
    <property type="match status" value="1"/>
</dbReference>
<dbReference type="InterPro" id="IPR000551">
    <property type="entry name" value="MerR-type_HTH_dom"/>
</dbReference>
<dbReference type="InterPro" id="IPR009061">
    <property type="entry name" value="DNA-bd_dom_put_sf"/>
</dbReference>
<accession>A0ABP5U636</accession>
<dbReference type="Proteomes" id="UP001501444">
    <property type="component" value="Unassembled WGS sequence"/>
</dbReference>
<proteinExistence type="predicted"/>
<name>A0ABP5U636_9ACTN</name>
<organism evidence="2 3">
    <name type="scientific">Dactylosporangium salmoneum</name>
    <dbReference type="NCBI Taxonomy" id="53361"/>
    <lineage>
        <taxon>Bacteria</taxon>
        <taxon>Bacillati</taxon>
        <taxon>Actinomycetota</taxon>
        <taxon>Actinomycetes</taxon>
        <taxon>Micromonosporales</taxon>
        <taxon>Micromonosporaceae</taxon>
        <taxon>Dactylosporangium</taxon>
    </lineage>
</organism>
<reference evidence="3" key="1">
    <citation type="journal article" date="2019" name="Int. J. Syst. Evol. Microbiol.">
        <title>The Global Catalogue of Microorganisms (GCM) 10K type strain sequencing project: providing services to taxonomists for standard genome sequencing and annotation.</title>
        <authorList>
            <consortium name="The Broad Institute Genomics Platform"/>
            <consortium name="The Broad Institute Genome Sequencing Center for Infectious Disease"/>
            <person name="Wu L."/>
            <person name="Ma J."/>
        </authorList>
    </citation>
    <scope>NUCLEOTIDE SEQUENCE [LARGE SCALE GENOMIC DNA]</scope>
    <source>
        <strain evidence="3">JCM 3272</strain>
    </source>
</reference>
<sequence>MAETNWTIDVLIGKVAATLDLTAYAGAPNGRVREVPDARAVRWYSTIGLVDRPVMQGRTALYGPRHLAQLVAIKRLQSQGHKLADIQVELAGVPDDALMRIAEMPFWKAQPAAHVPRVVDLPAAAPRVVERPAPPEEQLMPPEEQLITGVPLGGGAVLLLPATPGEDDVARIRGAARELMDVLHELGLIATQQADSRGSAE</sequence>
<gene>
    <name evidence="2" type="ORF">GCM10010170_071970</name>
</gene>
<comment type="caution">
    <text evidence="2">The sequence shown here is derived from an EMBL/GenBank/DDBJ whole genome shotgun (WGS) entry which is preliminary data.</text>
</comment>